<name>A0A178Z366_9EURO</name>
<dbReference type="RefSeq" id="XP_018687501.1">
    <property type="nucleotide sequence ID" value="XM_018843174.1"/>
</dbReference>
<organism evidence="1 2">
    <name type="scientific">Fonsecaea erecta</name>
    <dbReference type="NCBI Taxonomy" id="1367422"/>
    <lineage>
        <taxon>Eukaryota</taxon>
        <taxon>Fungi</taxon>
        <taxon>Dikarya</taxon>
        <taxon>Ascomycota</taxon>
        <taxon>Pezizomycotina</taxon>
        <taxon>Eurotiomycetes</taxon>
        <taxon>Chaetothyriomycetidae</taxon>
        <taxon>Chaetothyriales</taxon>
        <taxon>Herpotrichiellaceae</taxon>
        <taxon>Fonsecaea</taxon>
    </lineage>
</organism>
<comment type="caution">
    <text evidence="1">The sequence shown here is derived from an EMBL/GenBank/DDBJ whole genome shotgun (WGS) entry which is preliminary data.</text>
</comment>
<protein>
    <submittedName>
        <fullName evidence="1">Uncharacterized protein</fullName>
    </submittedName>
</protein>
<proteinExistence type="predicted"/>
<keyword evidence="2" id="KW-1185">Reference proteome</keyword>
<dbReference type="EMBL" id="LVYI01000015">
    <property type="protein sequence ID" value="OAP54134.1"/>
    <property type="molecule type" value="Genomic_DNA"/>
</dbReference>
<evidence type="ECO:0000313" key="1">
    <source>
        <dbReference type="EMBL" id="OAP54134.1"/>
    </source>
</evidence>
<gene>
    <name evidence="1" type="ORF">AYL99_11669</name>
</gene>
<accession>A0A178Z366</accession>
<reference evidence="1 2" key="1">
    <citation type="submission" date="2016-04" db="EMBL/GenBank/DDBJ databases">
        <title>Draft genome of Fonsecaea erecta CBS 125763.</title>
        <authorList>
            <person name="Weiss V.A."/>
            <person name="Vicente V.A."/>
            <person name="Raittz R.T."/>
            <person name="Moreno L.F."/>
            <person name="De Souza E.M."/>
            <person name="Pedrosa F.O."/>
            <person name="Steffens M.B."/>
            <person name="Faoro H."/>
            <person name="Tadra-Sfeir M.Z."/>
            <person name="Najafzadeh M.J."/>
            <person name="Felipe M.S."/>
            <person name="Teixeira M."/>
            <person name="Sun J."/>
            <person name="Xi L."/>
            <person name="Gomes R."/>
            <person name="De Azevedo C.M."/>
            <person name="Salgado C.G."/>
            <person name="Da Silva M.B."/>
            <person name="Nascimento M.F."/>
            <person name="Queiroz-Telles F."/>
            <person name="Attili D.S."/>
            <person name="Gorbushina A."/>
        </authorList>
    </citation>
    <scope>NUCLEOTIDE SEQUENCE [LARGE SCALE GENOMIC DNA]</scope>
    <source>
        <strain evidence="1 2">CBS 125763</strain>
    </source>
</reference>
<dbReference type="GeneID" id="30015837"/>
<dbReference type="Proteomes" id="UP000078343">
    <property type="component" value="Unassembled WGS sequence"/>
</dbReference>
<dbReference type="AlphaFoldDB" id="A0A178Z366"/>
<evidence type="ECO:0000313" key="2">
    <source>
        <dbReference type="Proteomes" id="UP000078343"/>
    </source>
</evidence>
<sequence>MVMELETCSSVFDDLSRKVFGKPNEPRTMIASLNQVLNSWTTDGVHDPEVFEGVLKTVFGNDKRFFGAPSGPVSGYGRGVVASCIAHPVEPSKSGNTRFRNFLLHGFIHSLLRFGETLGLEKSRDQYLQWVSALPQKCTFPRVRLVRERLRLHEVPSDGSTNSQRDSSHHEMVDQAAEAQFAL</sequence>